<organism evidence="4 5">
    <name type="scientific">Segetibacter aerophilus</name>
    <dbReference type="NCBI Taxonomy" id="670293"/>
    <lineage>
        <taxon>Bacteria</taxon>
        <taxon>Pseudomonadati</taxon>
        <taxon>Bacteroidota</taxon>
        <taxon>Chitinophagia</taxon>
        <taxon>Chitinophagales</taxon>
        <taxon>Chitinophagaceae</taxon>
        <taxon>Segetibacter</taxon>
    </lineage>
</organism>
<reference evidence="4 5" key="1">
    <citation type="submission" date="2019-07" db="EMBL/GenBank/DDBJ databases">
        <title>Whole genome shotgun sequence of Segetibacter aerophilus NBRC 106135.</title>
        <authorList>
            <person name="Hosoyama A."/>
            <person name="Uohara A."/>
            <person name="Ohji S."/>
            <person name="Ichikawa N."/>
        </authorList>
    </citation>
    <scope>NUCLEOTIDE SEQUENCE [LARGE SCALE GENOMIC DNA]</scope>
    <source>
        <strain evidence="4 5">NBRC 106135</strain>
    </source>
</reference>
<dbReference type="EMBL" id="BJYT01000012">
    <property type="protein sequence ID" value="GEO10705.1"/>
    <property type="molecule type" value="Genomic_DNA"/>
</dbReference>
<keyword evidence="2" id="KW-0804">Transcription</keyword>
<feature type="domain" description="HTH deoR-type" evidence="3">
    <location>
        <begin position="3"/>
        <end position="58"/>
    </location>
</feature>
<dbReference type="InterPro" id="IPR051534">
    <property type="entry name" value="CBASS_pafABC_assoc_protein"/>
</dbReference>
<dbReference type="OrthoDB" id="9815009at2"/>
<dbReference type="PROSITE" id="PS52050">
    <property type="entry name" value="WYL"/>
    <property type="match status" value="1"/>
</dbReference>
<dbReference type="Gene3D" id="1.10.10.10">
    <property type="entry name" value="Winged helix-like DNA-binding domain superfamily/Winged helix DNA-binding domain"/>
    <property type="match status" value="1"/>
</dbReference>
<dbReference type="SUPFAM" id="SSF46785">
    <property type="entry name" value="Winged helix' DNA-binding domain"/>
    <property type="match status" value="1"/>
</dbReference>
<dbReference type="InterPro" id="IPR001034">
    <property type="entry name" value="DeoR_HTH"/>
</dbReference>
<proteinExistence type="predicted"/>
<evidence type="ECO:0000313" key="4">
    <source>
        <dbReference type="EMBL" id="GEO10705.1"/>
    </source>
</evidence>
<dbReference type="AlphaFoldDB" id="A0A512BFP9"/>
<dbReference type="Proteomes" id="UP000321513">
    <property type="component" value="Unassembled WGS sequence"/>
</dbReference>
<evidence type="ECO:0000256" key="1">
    <source>
        <dbReference type="ARBA" id="ARBA00023015"/>
    </source>
</evidence>
<sequence length="322" mass="36632">MNRIDRLAAIVIQLQSKRLVKAQDIADKFSLSLRTVYRDIKALEEAGVPVTGEAGVGYRLMEGYKLPPVMFNEDEATALLTAAKLMQSMSDESSSKHYTTALDKIKAVLRLAEKDHLQEIDDHIAVVSHPAIAQRKPPELHLAKILKAIASASVLTIDYTSIEKRESVQRNVEPIGIYFQGSHWYLIAFCQLRNDYRNFRTDKINKITLSNEKIKQAHPPLQTFICRVTEQRQLQKVLIEVDNRVLKYLGEQKYYNGFVSEEVVGNKVRMTFLSGSLKGFARWFMLFGDRAKVIEPIELNNLVVEIARGILSNIEQEQMVIA</sequence>
<evidence type="ECO:0000256" key="2">
    <source>
        <dbReference type="ARBA" id="ARBA00023163"/>
    </source>
</evidence>
<dbReference type="InterPro" id="IPR057727">
    <property type="entry name" value="WCX_dom"/>
</dbReference>
<protein>
    <recommendedName>
        <fullName evidence="3">HTH deoR-type domain-containing protein</fullName>
    </recommendedName>
</protein>
<name>A0A512BFP9_9BACT</name>
<dbReference type="InterPro" id="IPR013196">
    <property type="entry name" value="HTH_11"/>
</dbReference>
<dbReference type="PROSITE" id="PS51000">
    <property type="entry name" value="HTH_DEOR_2"/>
    <property type="match status" value="1"/>
</dbReference>
<dbReference type="InterPro" id="IPR028349">
    <property type="entry name" value="PafC-like"/>
</dbReference>
<keyword evidence="5" id="KW-1185">Reference proteome</keyword>
<dbReference type="PIRSF" id="PIRSF016838">
    <property type="entry name" value="PafC"/>
    <property type="match status" value="1"/>
</dbReference>
<dbReference type="Pfam" id="PF25583">
    <property type="entry name" value="WCX"/>
    <property type="match status" value="1"/>
</dbReference>
<dbReference type="InterPro" id="IPR026881">
    <property type="entry name" value="WYL_dom"/>
</dbReference>
<accession>A0A512BFP9</accession>
<dbReference type="RefSeq" id="WP_147204818.1">
    <property type="nucleotide sequence ID" value="NZ_BJYT01000012.1"/>
</dbReference>
<dbReference type="PANTHER" id="PTHR34580:SF3">
    <property type="entry name" value="PROTEIN PAFB"/>
    <property type="match status" value="1"/>
</dbReference>
<evidence type="ECO:0000259" key="3">
    <source>
        <dbReference type="PROSITE" id="PS51000"/>
    </source>
</evidence>
<evidence type="ECO:0000313" key="5">
    <source>
        <dbReference type="Proteomes" id="UP000321513"/>
    </source>
</evidence>
<keyword evidence="1" id="KW-0805">Transcription regulation</keyword>
<dbReference type="InterPro" id="IPR036390">
    <property type="entry name" value="WH_DNA-bd_sf"/>
</dbReference>
<comment type="caution">
    <text evidence="4">The sequence shown here is derived from an EMBL/GenBank/DDBJ whole genome shotgun (WGS) entry which is preliminary data.</text>
</comment>
<dbReference type="InterPro" id="IPR036388">
    <property type="entry name" value="WH-like_DNA-bd_sf"/>
</dbReference>
<dbReference type="Pfam" id="PF13280">
    <property type="entry name" value="WYL"/>
    <property type="match status" value="1"/>
</dbReference>
<dbReference type="Pfam" id="PF08279">
    <property type="entry name" value="HTH_11"/>
    <property type="match status" value="1"/>
</dbReference>
<dbReference type="GO" id="GO:0003700">
    <property type="term" value="F:DNA-binding transcription factor activity"/>
    <property type="evidence" value="ECO:0007669"/>
    <property type="project" value="InterPro"/>
</dbReference>
<gene>
    <name evidence="4" type="ORF">SAE01_32010</name>
</gene>
<dbReference type="PANTHER" id="PTHR34580">
    <property type="match status" value="1"/>
</dbReference>